<evidence type="ECO:0000256" key="3">
    <source>
        <dbReference type="ARBA" id="ARBA00004489"/>
    </source>
</evidence>
<feature type="compositionally biased region" description="Acidic residues" evidence="19">
    <location>
        <begin position="528"/>
        <end position="546"/>
    </location>
</feature>
<evidence type="ECO:0000256" key="18">
    <source>
        <dbReference type="SAM" id="Coils"/>
    </source>
</evidence>
<dbReference type="SMART" id="SM00129">
    <property type="entry name" value="KISc"/>
    <property type="match status" value="1"/>
</dbReference>
<dbReference type="Pfam" id="PF00400">
    <property type="entry name" value="WD40"/>
    <property type="match status" value="3"/>
</dbReference>
<comment type="similarity">
    <text evidence="17">Belongs to the TRAFAC class myosin-kinesin ATPase superfamily. Kinesin family.</text>
</comment>
<feature type="region of interest" description="Disordered" evidence="19">
    <location>
        <begin position="940"/>
        <end position="965"/>
    </location>
</feature>
<dbReference type="PANTHER" id="PTHR47969">
    <property type="entry name" value="CHROMOSOME-ASSOCIATED KINESIN KIF4A-RELATED"/>
    <property type="match status" value="1"/>
</dbReference>
<dbReference type="InterPro" id="IPR015943">
    <property type="entry name" value="WD40/YVTN_repeat-like_dom_sf"/>
</dbReference>
<feature type="compositionally biased region" description="Low complexity" evidence="19">
    <location>
        <begin position="943"/>
        <end position="959"/>
    </location>
</feature>
<evidence type="ECO:0000256" key="4">
    <source>
        <dbReference type="ARBA" id="ARBA00004624"/>
    </source>
</evidence>
<dbReference type="PANTHER" id="PTHR47969:SF28">
    <property type="entry name" value="KINESIN-LIKE PROTEIN KIF21B"/>
    <property type="match status" value="1"/>
</dbReference>
<evidence type="ECO:0000256" key="19">
    <source>
        <dbReference type="SAM" id="MobiDB-lite"/>
    </source>
</evidence>
<feature type="binding site" evidence="17">
    <location>
        <begin position="62"/>
        <end position="69"/>
    </location>
    <ligand>
        <name>ATP</name>
        <dbReference type="ChEBI" id="CHEBI:30616"/>
    </ligand>
</feature>
<keyword evidence="12 18" id="KW-0175">Coiled coil</keyword>
<accession>A0A6L2PDE3</accession>
<evidence type="ECO:0000256" key="8">
    <source>
        <dbReference type="ARBA" id="ARBA00022701"/>
    </source>
</evidence>
<dbReference type="InParanoid" id="A0A6L2PDE3"/>
<keyword evidence="8" id="KW-0493">Microtubule</keyword>
<feature type="coiled-coil region" evidence="18">
    <location>
        <begin position="784"/>
        <end position="811"/>
    </location>
</feature>
<evidence type="ECO:0000256" key="13">
    <source>
        <dbReference type="ARBA" id="ARBA00023175"/>
    </source>
</evidence>
<dbReference type="GO" id="GO:0051231">
    <property type="term" value="P:spindle elongation"/>
    <property type="evidence" value="ECO:0007669"/>
    <property type="project" value="TreeGrafter"/>
</dbReference>
<feature type="compositionally biased region" description="Basic and acidic residues" evidence="19">
    <location>
        <begin position="517"/>
        <end position="526"/>
    </location>
</feature>
<dbReference type="InterPro" id="IPR027640">
    <property type="entry name" value="Kinesin-like_fam"/>
</dbReference>
<dbReference type="GO" id="GO:0007052">
    <property type="term" value="P:mitotic spindle organization"/>
    <property type="evidence" value="ECO:0007669"/>
    <property type="project" value="TreeGrafter"/>
</dbReference>
<dbReference type="PROSITE" id="PS50067">
    <property type="entry name" value="KINESIN_MOTOR_2"/>
    <property type="match status" value="1"/>
</dbReference>
<keyword evidence="15" id="KW-0966">Cell projection</keyword>
<proteinExistence type="inferred from homology"/>
<dbReference type="InterPro" id="IPR001680">
    <property type="entry name" value="WD40_rpt"/>
</dbReference>
<evidence type="ECO:0000256" key="1">
    <source>
        <dbReference type="ARBA" id="ARBA00004245"/>
    </source>
</evidence>
<sequence length="1422" mass="159077">MCRVCTTVTPGEPQVTLGSDKAFTYDYVFDMNAQQEDVYHTCVEALVNGSLEGYNATVLAYGQTGSGKTYTMGTGFDVEFQQEQVGIIPRAVHHLFQGIQDRTDQAREAGQPAPEFKIVAQFMELYNEEVIDLFEPSREQYAGGIKIHEDASGGIYVVGVTMKPVMSAEDALQCLRMGALSRTTASTQMNSQSSRSHAIFTLHIKQQRMVKVEVNDAESVVTTDPSSEFETLTAKFHFVDLAGSERLKRTGATGERAKEGISINCGLLALGNVISALGDKSRKASHVPYRDSKLTRLLQDSLGGNSQTVMIACVSPSDRDFMETLNTLKYANRARNIKNRVTINQDKSSRTIALLQQQIQQLELELREYKQGKRMVGEDGVEVVNDMFHENTMLQTENNNLRTRVKAMQETVDALSSKNTQLLAEKAMGGWINAGSESDVTEMIQGYLKEIEELRAKLLESEAMCQQLRKTSLRILFTGNFDISLGDTSSVGSLIAEAKKNLQKDIEHLSRSSRGQQGDDSKKNGVEDGADGESDNSDSEEKEEESAQYGLELAELTSEINIKQKLIEELERSQKRIQLMRQHYEDKLQLLQERIRATQEERDTVLASFTNQTNQPTEKERKVRQEYERKLSEMQKEMKRLQLAKKEHARLIRNQTAHENQVKTLKNELQEMKRAKVKLLNKMKEEAVKHKDVELRRNREIAQLRKESRRREHTIRSLEAEKRVKDAVLKRKQEEVTALRKMQRGPLSNKAAGRRLSMTPKEVKHKWQQLEQNINRIGISKQVVASMELEMERQLQQREELGASLEQLMRRRDHALINREDPSVIRYLEDQIESLKAHIDYIHESIAESQTNIVQMEDNKDTLDTLEVEGLVQSLTELDSRYLVEKLYNMTVNQSYMAAQKELAIKEMEAKLNELKRQNSTQKQLLEHLCSERAANESIAVLSSDSSTNSSRSTSPTETCNGNARPVNLAISHKIRRRTALPEELLYPIISSTTNQDQLTVTELPSSTVAQEEMDSNLMPSPLAGSIVRVPSAPGSLKYCHLTAADTNPLTPTNNLREQGLDGSGSPPSSPPAYRRLNSREENVFSRLTSGTTGASEQQIGRGIITVYTGKVPAKSPLLCTHVAEGHSRAVLSVFATDDLLFSASKDRSVKVWDLQSGCEIRSVFGHPNNVVVVKYSEESRLGFSVSSAYIRVWDLREDPNLCTRDLKFLLFNSSSGITLSGSSNISQSLPAGEIQLNDVALNHYGTVLYSAAGDRVRVWDLRKFESTGKLSGGHQAAVMCLAVGKLSEDEDVVITGSKDHYIKVGSNVYAPKMNLNPPHYDGIQSLAIRGDVLFSGSRDMCIKKWDLSKQELIQSLNNAHKDWVCGLTFMPGGQLILSGCRAGMVKLWAADSCHLLGEMKAHSSPINAITTNSSHIFTASK</sequence>
<dbReference type="OrthoDB" id="3176171at2759"/>
<dbReference type="PROSITE" id="PS50082">
    <property type="entry name" value="WD_REPEATS_2"/>
    <property type="match status" value="3"/>
</dbReference>
<evidence type="ECO:0000256" key="14">
    <source>
        <dbReference type="ARBA" id="ARBA00023212"/>
    </source>
</evidence>
<evidence type="ECO:0000313" key="22">
    <source>
        <dbReference type="Proteomes" id="UP000502823"/>
    </source>
</evidence>
<dbReference type="CDD" id="cd01372">
    <property type="entry name" value="KISc_KIF4"/>
    <property type="match status" value="1"/>
</dbReference>
<keyword evidence="11 17" id="KW-0067">ATP-binding</keyword>
<keyword evidence="6" id="KW-0597">Phosphoprotein</keyword>
<dbReference type="FunFam" id="3.40.850.10:FF:000011">
    <property type="entry name" value="Kinesin family member 21A"/>
    <property type="match status" value="1"/>
</dbReference>
<dbReference type="PROSITE" id="PS00678">
    <property type="entry name" value="WD_REPEATS_1"/>
    <property type="match status" value="1"/>
</dbReference>
<dbReference type="CDD" id="cd00200">
    <property type="entry name" value="WD40"/>
    <property type="match status" value="1"/>
</dbReference>
<dbReference type="CDD" id="cd22248">
    <property type="entry name" value="Rcc_KIF21"/>
    <property type="match status" value="1"/>
</dbReference>
<evidence type="ECO:0000256" key="9">
    <source>
        <dbReference type="ARBA" id="ARBA00022737"/>
    </source>
</evidence>
<keyword evidence="9" id="KW-0677">Repeat</keyword>
<feature type="region of interest" description="Disordered" evidence="19">
    <location>
        <begin position="508"/>
        <end position="548"/>
    </location>
</feature>
<dbReference type="SMART" id="SM00320">
    <property type="entry name" value="WD40"/>
    <property type="match status" value="6"/>
</dbReference>
<evidence type="ECO:0000256" key="7">
    <source>
        <dbReference type="ARBA" id="ARBA00022574"/>
    </source>
</evidence>
<dbReference type="GO" id="GO:0005874">
    <property type="term" value="C:microtubule"/>
    <property type="evidence" value="ECO:0007669"/>
    <property type="project" value="UniProtKB-KW"/>
</dbReference>
<dbReference type="Pfam" id="PF23203">
    <property type="entry name" value="KIF21A"/>
    <property type="match status" value="1"/>
</dbReference>
<comment type="caution">
    <text evidence="21">The sequence shown here is derived from an EMBL/GenBank/DDBJ whole genome shotgun (WGS) entry which is preliminary data.</text>
</comment>
<keyword evidence="5" id="KW-0963">Cytoplasm</keyword>
<dbReference type="PROSITE" id="PS00411">
    <property type="entry name" value="KINESIN_MOTOR_1"/>
    <property type="match status" value="1"/>
</dbReference>
<dbReference type="SUPFAM" id="SSF50978">
    <property type="entry name" value="WD40 repeat-like"/>
    <property type="match status" value="1"/>
</dbReference>
<evidence type="ECO:0000256" key="2">
    <source>
        <dbReference type="ARBA" id="ARBA00004279"/>
    </source>
</evidence>
<feature type="repeat" description="WD" evidence="16">
    <location>
        <begin position="1317"/>
        <end position="1356"/>
    </location>
</feature>
<dbReference type="GO" id="GO:0030426">
    <property type="term" value="C:growth cone"/>
    <property type="evidence" value="ECO:0007669"/>
    <property type="project" value="UniProtKB-SubCell"/>
</dbReference>
<dbReference type="Proteomes" id="UP000502823">
    <property type="component" value="Unassembled WGS sequence"/>
</dbReference>
<dbReference type="PROSITE" id="PS50294">
    <property type="entry name" value="WD_REPEATS_REGION"/>
    <property type="match status" value="1"/>
</dbReference>
<dbReference type="GO" id="GO:0030425">
    <property type="term" value="C:dendrite"/>
    <property type="evidence" value="ECO:0007669"/>
    <property type="project" value="UniProtKB-SubCell"/>
</dbReference>
<evidence type="ECO:0000256" key="5">
    <source>
        <dbReference type="ARBA" id="ARBA00022490"/>
    </source>
</evidence>
<protein>
    <recommendedName>
        <fullName evidence="20">Kinesin motor domain-containing protein</fullName>
    </recommendedName>
</protein>
<keyword evidence="7 16" id="KW-0853">WD repeat</keyword>
<evidence type="ECO:0000313" key="21">
    <source>
        <dbReference type="EMBL" id="GFG28368.1"/>
    </source>
</evidence>
<dbReference type="InterPro" id="IPR027417">
    <property type="entry name" value="P-loop_NTPase"/>
</dbReference>
<dbReference type="Pfam" id="PF00225">
    <property type="entry name" value="Kinesin"/>
    <property type="match status" value="1"/>
</dbReference>
<dbReference type="InterPro" id="IPR001752">
    <property type="entry name" value="Kinesin_motor_dom"/>
</dbReference>
<dbReference type="EMBL" id="BLKM01009851">
    <property type="protein sequence ID" value="GFG28368.1"/>
    <property type="molecule type" value="Genomic_DNA"/>
</dbReference>
<feature type="domain" description="Kinesin motor" evidence="20">
    <location>
        <begin position="1"/>
        <end position="337"/>
    </location>
</feature>
<evidence type="ECO:0000256" key="11">
    <source>
        <dbReference type="ARBA" id="ARBA00022840"/>
    </source>
</evidence>
<dbReference type="GO" id="GO:0005524">
    <property type="term" value="F:ATP binding"/>
    <property type="evidence" value="ECO:0007669"/>
    <property type="project" value="UniProtKB-UniRule"/>
</dbReference>
<reference evidence="22" key="1">
    <citation type="submission" date="2020-01" db="EMBL/GenBank/DDBJ databases">
        <title>Draft genome sequence of the Termite Coptotermes fromosanus.</title>
        <authorList>
            <person name="Itakura S."/>
            <person name="Yosikawa Y."/>
            <person name="Umezawa K."/>
        </authorList>
    </citation>
    <scope>NUCLEOTIDE SEQUENCE [LARGE SCALE GENOMIC DNA]</scope>
</reference>
<dbReference type="InterPro" id="IPR036322">
    <property type="entry name" value="WD40_repeat_dom_sf"/>
</dbReference>
<evidence type="ECO:0000259" key="20">
    <source>
        <dbReference type="PROSITE" id="PS50067"/>
    </source>
</evidence>
<dbReference type="InterPro" id="IPR056533">
    <property type="entry name" value="KIF21A/B_hel_1"/>
</dbReference>
<dbReference type="Pfam" id="PF23204">
    <property type="entry name" value="KIF21A_2nd"/>
    <property type="match status" value="1"/>
</dbReference>
<keyword evidence="13 17" id="KW-0505">Motor protein</keyword>
<dbReference type="GO" id="GO:0003777">
    <property type="term" value="F:microtubule motor activity"/>
    <property type="evidence" value="ECO:0007669"/>
    <property type="project" value="InterPro"/>
</dbReference>
<dbReference type="Gene3D" id="2.130.10.10">
    <property type="entry name" value="YVTN repeat-like/Quinoprotein amine dehydrogenase"/>
    <property type="match status" value="2"/>
</dbReference>
<evidence type="ECO:0000256" key="17">
    <source>
        <dbReference type="PROSITE-ProRule" id="PRU00283"/>
    </source>
</evidence>
<feature type="repeat" description="WD" evidence="16">
    <location>
        <begin position="1124"/>
        <end position="1163"/>
    </location>
</feature>
<keyword evidence="22" id="KW-1185">Reference proteome</keyword>
<dbReference type="InterPro" id="IPR019821">
    <property type="entry name" value="Kinesin_motor_CS"/>
</dbReference>
<feature type="compositionally biased region" description="Polar residues" evidence="19">
    <location>
        <begin position="1047"/>
        <end position="1057"/>
    </location>
</feature>
<feature type="region of interest" description="Disordered" evidence="19">
    <location>
        <begin position="1047"/>
        <end position="1075"/>
    </location>
</feature>
<name>A0A6L2PDE3_COPFO</name>
<dbReference type="InterPro" id="IPR019775">
    <property type="entry name" value="WD40_repeat_CS"/>
</dbReference>
<evidence type="ECO:0000256" key="12">
    <source>
        <dbReference type="ARBA" id="ARBA00023054"/>
    </source>
</evidence>
<organism evidence="21 22">
    <name type="scientific">Coptotermes formosanus</name>
    <name type="common">Formosan subterranean termite</name>
    <dbReference type="NCBI Taxonomy" id="36987"/>
    <lineage>
        <taxon>Eukaryota</taxon>
        <taxon>Metazoa</taxon>
        <taxon>Ecdysozoa</taxon>
        <taxon>Arthropoda</taxon>
        <taxon>Hexapoda</taxon>
        <taxon>Insecta</taxon>
        <taxon>Pterygota</taxon>
        <taxon>Neoptera</taxon>
        <taxon>Polyneoptera</taxon>
        <taxon>Dictyoptera</taxon>
        <taxon>Blattodea</taxon>
        <taxon>Blattoidea</taxon>
        <taxon>Termitoidae</taxon>
        <taxon>Rhinotermitidae</taxon>
        <taxon>Coptotermes</taxon>
    </lineage>
</organism>
<feature type="repeat" description="WD" evidence="16">
    <location>
        <begin position="1358"/>
        <end position="1389"/>
    </location>
</feature>
<comment type="subcellular location">
    <subcellularLocation>
        <location evidence="3">Cell projection</location>
        <location evidence="3">Axon</location>
    </subcellularLocation>
    <subcellularLocation>
        <location evidence="2">Cell projection</location>
        <location evidence="2">Dendrite</location>
    </subcellularLocation>
    <subcellularLocation>
        <location evidence="4">Cell projection</location>
        <location evidence="4">Growth cone</location>
    </subcellularLocation>
    <subcellularLocation>
        <location evidence="1">Cytoplasm</location>
        <location evidence="1">Cytoskeleton</location>
    </subcellularLocation>
</comment>
<evidence type="ECO:0000256" key="15">
    <source>
        <dbReference type="ARBA" id="ARBA00023273"/>
    </source>
</evidence>
<evidence type="ECO:0000256" key="10">
    <source>
        <dbReference type="ARBA" id="ARBA00022741"/>
    </source>
</evidence>
<dbReference type="InterPro" id="IPR056532">
    <property type="entry name" value="KIF21A/B_hel_2"/>
</dbReference>
<dbReference type="GO" id="GO:0005875">
    <property type="term" value="C:microtubule associated complex"/>
    <property type="evidence" value="ECO:0007669"/>
    <property type="project" value="TreeGrafter"/>
</dbReference>
<dbReference type="GO" id="GO:0007018">
    <property type="term" value="P:microtubule-based movement"/>
    <property type="evidence" value="ECO:0007669"/>
    <property type="project" value="InterPro"/>
</dbReference>
<evidence type="ECO:0000256" key="16">
    <source>
        <dbReference type="PROSITE-ProRule" id="PRU00221"/>
    </source>
</evidence>
<dbReference type="FunCoup" id="A0A6L2PDE3">
    <property type="interactions" value="84"/>
</dbReference>
<dbReference type="GO" id="GO:0008017">
    <property type="term" value="F:microtubule binding"/>
    <property type="evidence" value="ECO:0007669"/>
    <property type="project" value="InterPro"/>
</dbReference>
<feature type="coiled-coil region" evidence="18">
    <location>
        <begin position="898"/>
        <end position="932"/>
    </location>
</feature>
<keyword evidence="10 17" id="KW-0547">Nucleotide-binding</keyword>
<feature type="coiled-coil region" evidence="18">
    <location>
        <begin position="345"/>
        <end position="471"/>
    </location>
</feature>
<dbReference type="InterPro" id="IPR036961">
    <property type="entry name" value="Kinesin_motor_dom_sf"/>
</dbReference>
<dbReference type="Gene3D" id="3.40.850.10">
    <property type="entry name" value="Kinesin motor domain"/>
    <property type="match status" value="1"/>
</dbReference>
<evidence type="ECO:0000256" key="6">
    <source>
        <dbReference type="ARBA" id="ARBA00022553"/>
    </source>
</evidence>
<dbReference type="Pfam" id="PF25764">
    <property type="entry name" value="KIF21A_4th"/>
    <property type="match status" value="1"/>
</dbReference>
<dbReference type="SUPFAM" id="SSF52540">
    <property type="entry name" value="P-loop containing nucleoside triphosphate hydrolases"/>
    <property type="match status" value="1"/>
</dbReference>
<gene>
    <name evidence="21" type="ORF">Cfor_01746</name>
</gene>
<dbReference type="PRINTS" id="PR00380">
    <property type="entry name" value="KINESINHEAVY"/>
</dbReference>
<keyword evidence="14" id="KW-0206">Cytoskeleton</keyword>